<proteinExistence type="predicted"/>
<organism evidence="2 3">
    <name type="scientific">Periplaneta americana</name>
    <name type="common">American cockroach</name>
    <name type="synonym">Blatta americana</name>
    <dbReference type="NCBI Taxonomy" id="6978"/>
    <lineage>
        <taxon>Eukaryota</taxon>
        <taxon>Metazoa</taxon>
        <taxon>Ecdysozoa</taxon>
        <taxon>Arthropoda</taxon>
        <taxon>Hexapoda</taxon>
        <taxon>Insecta</taxon>
        <taxon>Pterygota</taxon>
        <taxon>Neoptera</taxon>
        <taxon>Polyneoptera</taxon>
        <taxon>Dictyoptera</taxon>
        <taxon>Blattodea</taxon>
        <taxon>Blattoidea</taxon>
        <taxon>Blattidae</taxon>
        <taxon>Blattinae</taxon>
        <taxon>Periplaneta</taxon>
    </lineage>
</organism>
<protein>
    <submittedName>
        <fullName evidence="2">Uncharacterized protein</fullName>
    </submittedName>
</protein>
<dbReference type="PANTHER" id="PTHR47326">
    <property type="entry name" value="TRANSPOSABLE ELEMENT TC3 TRANSPOSASE-LIKE PROTEIN"/>
    <property type="match status" value="1"/>
</dbReference>
<evidence type="ECO:0000256" key="1">
    <source>
        <dbReference type="SAM" id="MobiDB-lite"/>
    </source>
</evidence>
<gene>
    <name evidence="2" type="ORF">ANN_26562</name>
</gene>
<reference evidence="2 3" key="1">
    <citation type="journal article" date="2022" name="Allergy">
        <title>Genome assembly and annotation of Periplaneta americana reveal a comprehensive cockroach allergen profile.</title>
        <authorList>
            <person name="Wang L."/>
            <person name="Xiong Q."/>
            <person name="Saelim N."/>
            <person name="Wang L."/>
            <person name="Nong W."/>
            <person name="Wan A.T."/>
            <person name="Shi M."/>
            <person name="Liu X."/>
            <person name="Cao Q."/>
            <person name="Hui J.H.L."/>
            <person name="Sookrung N."/>
            <person name="Leung T.F."/>
            <person name="Tungtrongchitr A."/>
            <person name="Tsui S.K.W."/>
        </authorList>
    </citation>
    <scope>NUCLEOTIDE SEQUENCE [LARGE SCALE GENOMIC DNA]</scope>
    <source>
        <strain evidence="2">PWHHKU_190912</strain>
    </source>
</reference>
<keyword evidence="3" id="KW-1185">Reference proteome</keyword>
<dbReference type="PANTHER" id="PTHR47326:SF1">
    <property type="entry name" value="HTH PSQ-TYPE DOMAIN-CONTAINING PROTEIN"/>
    <property type="match status" value="1"/>
</dbReference>
<comment type="caution">
    <text evidence="2">The sequence shown here is derived from an EMBL/GenBank/DDBJ whole genome shotgun (WGS) entry which is preliminary data.</text>
</comment>
<dbReference type="Proteomes" id="UP001148838">
    <property type="component" value="Unassembled WGS sequence"/>
</dbReference>
<sequence>MAGLCEGANEPPDSLKAISKYKQTTTTVHTTIHVQWPARSPDLSPLDFFLWGTIKDNVYQNILTTPDDMQQRIRQTYVSIQPKTCRAVIRSFGERLRMCFNKEKKELVGSLAEKKLPTEGCNGRSGEREKNLGQKKISDDRRL</sequence>
<feature type="region of interest" description="Disordered" evidence="1">
    <location>
        <begin position="116"/>
        <end position="143"/>
    </location>
</feature>
<dbReference type="InterPro" id="IPR036397">
    <property type="entry name" value="RNaseH_sf"/>
</dbReference>
<dbReference type="EMBL" id="JAJSOF020000039">
    <property type="protein sequence ID" value="KAJ4426763.1"/>
    <property type="molecule type" value="Genomic_DNA"/>
</dbReference>
<name>A0ABQ8RYE9_PERAM</name>
<dbReference type="Gene3D" id="3.30.420.10">
    <property type="entry name" value="Ribonuclease H-like superfamily/Ribonuclease H"/>
    <property type="match status" value="1"/>
</dbReference>
<evidence type="ECO:0000313" key="3">
    <source>
        <dbReference type="Proteomes" id="UP001148838"/>
    </source>
</evidence>
<accession>A0ABQ8RYE9</accession>
<feature type="compositionally biased region" description="Basic and acidic residues" evidence="1">
    <location>
        <begin position="125"/>
        <end position="143"/>
    </location>
</feature>
<evidence type="ECO:0000313" key="2">
    <source>
        <dbReference type="EMBL" id="KAJ4426763.1"/>
    </source>
</evidence>